<dbReference type="AlphaFoldDB" id="A0A1K1T816"/>
<dbReference type="PROSITE" id="PS50931">
    <property type="entry name" value="HTH_LYSR"/>
    <property type="match status" value="1"/>
</dbReference>
<organism evidence="7 8">
    <name type="scientific">Amycolatopsis australiensis</name>
    <dbReference type="NCBI Taxonomy" id="546364"/>
    <lineage>
        <taxon>Bacteria</taxon>
        <taxon>Bacillati</taxon>
        <taxon>Actinomycetota</taxon>
        <taxon>Actinomycetes</taxon>
        <taxon>Pseudonocardiales</taxon>
        <taxon>Pseudonocardiaceae</taxon>
        <taxon>Amycolatopsis</taxon>
    </lineage>
</organism>
<dbReference type="InterPro" id="IPR005119">
    <property type="entry name" value="LysR_subst-bd"/>
</dbReference>
<dbReference type="Gene3D" id="1.10.10.10">
    <property type="entry name" value="Winged helix-like DNA-binding domain superfamily/Winged helix DNA-binding domain"/>
    <property type="match status" value="1"/>
</dbReference>
<protein>
    <submittedName>
        <fullName evidence="7">DNA-binding transcriptional regulator, LysR family</fullName>
    </submittedName>
</protein>
<keyword evidence="3 7" id="KW-0238">DNA-binding</keyword>
<name>A0A1K1T816_9PSEU</name>
<dbReference type="GO" id="GO:0003677">
    <property type="term" value="F:DNA binding"/>
    <property type="evidence" value="ECO:0007669"/>
    <property type="project" value="UniProtKB-KW"/>
</dbReference>
<dbReference type="SUPFAM" id="SSF53850">
    <property type="entry name" value="Periplasmic binding protein-like II"/>
    <property type="match status" value="1"/>
</dbReference>
<dbReference type="Gene3D" id="3.40.190.10">
    <property type="entry name" value="Periplasmic binding protein-like II"/>
    <property type="match status" value="2"/>
</dbReference>
<evidence type="ECO:0000256" key="2">
    <source>
        <dbReference type="ARBA" id="ARBA00023015"/>
    </source>
</evidence>
<evidence type="ECO:0000259" key="6">
    <source>
        <dbReference type="PROSITE" id="PS50931"/>
    </source>
</evidence>
<evidence type="ECO:0000313" key="8">
    <source>
        <dbReference type="Proteomes" id="UP000182740"/>
    </source>
</evidence>
<dbReference type="InterPro" id="IPR000847">
    <property type="entry name" value="LysR_HTH_N"/>
</dbReference>
<dbReference type="EMBL" id="FPJG01000006">
    <property type="protein sequence ID" value="SFW92622.1"/>
    <property type="molecule type" value="Genomic_DNA"/>
</dbReference>
<keyword evidence="2" id="KW-0805">Transcription regulation</keyword>
<evidence type="ECO:0000256" key="4">
    <source>
        <dbReference type="ARBA" id="ARBA00023163"/>
    </source>
</evidence>
<gene>
    <name evidence="7" type="ORF">SAMN04489730_8749</name>
</gene>
<dbReference type="PANTHER" id="PTHR30346:SF28">
    <property type="entry name" value="HTH-TYPE TRANSCRIPTIONAL REGULATOR CYNR"/>
    <property type="match status" value="1"/>
</dbReference>
<dbReference type="Pfam" id="PF00126">
    <property type="entry name" value="HTH_1"/>
    <property type="match status" value="1"/>
</dbReference>
<dbReference type="SUPFAM" id="SSF46785">
    <property type="entry name" value="Winged helix' DNA-binding domain"/>
    <property type="match status" value="1"/>
</dbReference>
<keyword evidence="8" id="KW-1185">Reference proteome</keyword>
<dbReference type="InterPro" id="IPR036390">
    <property type="entry name" value="WH_DNA-bd_sf"/>
</dbReference>
<dbReference type="RefSeq" id="WP_425426460.1">
    <property type="nucleotide sequence ID" value="NZ_FPJG01000006.1"/>
</dbReference>
<evidence type="ECO:0000256" key="5">
    <source>
        <dbReference type="SAM" id="MobiDB-lite"/>
    </source>
</evidence>
<keyword evidence="4" id="KW-0804">Transcription</keyword>
<dbReference type="GO" id="GO:0003700">
    <property type="term" value="F:DNA-binding transcription factor activity"/>
    <property type="evidence" value="ECO:0007669"/>
    <property type="project" value="InterPro"/>
</dbReference>
<dbReference type="Pfam" id="PF03466">
    <property type="entry name" value="LysR_substrate"/>
    <property type="match status" value="1"/>
</dbReference>
<dbReference type="STRING" id="546364.SAMN04489730_8749"/>
<dbReference type="Proteomes" id="UP000182740">
    <property type="component" value="Unassembled WGS sequence"/>
</dbReference>
<evidence type="ECO:0000256" key="1">
    <source>
        <dbReference type="ARBA" id="ARBA00009437"/>
    </source>
</evidence>
<dbReference type="CDD" id="cd08434">
    <property type="entry name" value="PBP2_GltC_like"/>
    <property type="match status" value="1"/>
</dbReference>
<proteinExistence type="inferred from homology"/>
<dbReference type="PANTHER" id="PTHR30346">
    <property type="entry name" value="TRANSCRIPTIONAL DUAL REGULATOR HCAR-RELATED"/>
    <property type="match status" value="1"/>
</dbReference>
<dbReference type="GO" id="GO:0032993">
    <property type="term" value="C:protein-DNA complex"/>
    <property type="evidence" value="ECO:0007669"/>
    <property type="project" value="TreeGrafter"/>
</dbReference>
<sequence length="328" mass="34512">MIHAVTYDSLSAQVAPHLPLLAALRKTRNITRAAELLGVPQPTVSRRLAALADALGAPLTVPDGRGIRLTRAAELLAEAAERGLAALETGVRLAREEVAPESGHVVLGFLHLLGRSLVPSLLAGYRARYPRVRFTLVQGSRQEMVDRLTDGELDLALLAPLPSVPSLVSAGLVDEEILLSVPAGHHLAGRRSVRVAELASEEFVLLEQGYGVRTLTDELCAAAGFTPKIAFEGQESDTVRGLVAAGLGVALLPRFGPGSPAGVAEVPLSPRPYRTIGLVWRADEPMTPAVTGFRDHVLATTGRSQAREAASSTKVRAAKPVAPGTTSS</sequence>
<accession>A0A1K1T816</accession>
<evidence type="ECO:0000256" key="3">
    <source>
        <dbReference type="ARBA" id="ARBA00023125"/>
    </source>
</evidence>
<comment type="similarity">
    <text evidence="1">Belongs to the LysR transcriptional regulatory family.</text>
</comment>
<reference evidence="8" key="1">
    <citation type="submission" date="2016-11" db="EMBL/GenBank/DDBJ databases">
        <authorList>
            <person name="Varghese N."/>
            <person name="Submissions S."/>
        </authorList>
    </citation>
    <scope>NUCLEOTIDE SEQUENCE [LARGE SCALE GENOMIC DNA]</scope>
    <source>
        <strain evidence="8">DSM 44671</strain>
    </source>
</reference>
<feature type="region of interest" description="Disordered" evidence="5">
    <location>
        <begin position="302"/>
        <end position="328"/>
    </location>
</feature>
<evidence type="ECO:0000313" key="7">
    <source>
        <dbReference type="EMBL" id="SFW92622.1"/>
    </source>
</evidence>
<dbReference type="InterPro" id="IPR036388">
    <property type="entry name" value="WH-like_DNA-bd_sf"/>
</dbReference>
<feature type="domain" description="HTH lysR-type" evidence="6">
    <location>
        <begin position="17"/>
        <end position="70"/>
    </location>
</feature>